<gene>
    <name evidence="2" type="ORF">FRACYDRAFT_219453</name>
</gene>
<dbReference type="EMBL" id="KV784364">
    <property type="protein sequence ID" value="OEU12694.1"/>
    <property type="molecule type" value="Genomic_DNA"/>
</dbReference>
<evidence type="ECO:0000313" key="2">
    <source>
        <dbReference type="EMBL" id="OEU12694.1"/>
    </source>
</evidence>
<reference evidence="2 3" key="1">
    <citation type="submission" date="2016-09" db="EMBL/GenBank/DDBJ databases">
        <title>Extensive genetic diversity and differential bi-allelic expression allows diatom success in the polar Southern Ocean.</title>
        <authorList>
            <consortium name="DOE Joint Genome Institute"/>
            <person name="Mock T."/>
            <person name="Otillar R.P."/>
            <person name="Strauss J."/>
            <person name="Dupont C."/>
            <person name="Frickenhaus S."/>
            <person name="Maumus F."/>
            <person name="Mcmullan M."/>
            <person name="Sanges R."/>
            <person name="Schmutz J."/>
            <person name="Toseland A."/>
            <person name="Valas R."/>
            <person name="Veluchamy A."/>
            <person name="Ward B.J."/>
            <person name="Allen A."/>
            <person name="Barry K."/>
            <person name="Falciatore A."/>
            <person name="Ferrante M."/>
            <person name="Fortunato A.E."/>
            <person name="Gloeckner G."/>
            <person name="Gruber A."/>
            <person name="Hipkin R."/>
            <person name="Janech M."/>
            <person name="Kroth P."/>
            <person name="Leese F."/>
            <person name="Lindquist E."/>
            <person name="Lyon B.R."/>
            <person name="Martin J."/>
            <person name="Mayer C."/>
            <person name="Parker M."/>
            <person name="Quesneville H."/>
            <person name="Raymond J."/>
            <person name="Uhlig C."/>
            <person name="Valentin K.U."/>
            <person name="Worden A.Z."/>
            <person name="Armbrust E.V."/>
            <person name="Bowler C."/>
            <person name="Green B."/>
            <person name="Moulton V."/>
            <person name="Van Oosterhout C."/>
            <person name="Grigoriev I."/>
        </authorList>
    </citation>
    <scope>NUCLEOTIDE SEQUENCE [LARGE SCALE GENOMIC DNA]</scope>
    <source>
        <strain evidence="2 3">CCMP1102</strain>
    </source>
</reference>
<dbReference type="AlphaFoldDB" id="A0A1E7F3I4"/>
<name>A0A1E7F3I4_9STRA</name>
<sequence length="208" mass="23637">MVTTTSTSTSTKRKPHSHAHECRSKSSTDGDSGNNIIFNLITGEIFETLICSRFLLPEDIASLLQVDGIFNSYMQLRKSYCKIHGTKLDLTYEDDWDRNHHRHNRHCEDSHNNETMIRANDNNNNDVEFLIWSLKQQAFISAAPSPKYGNVSNVNVVDDDNAEPQSLCPDCLDCRMARFNSEKKCPCCKEFIFHKSINTACGGKCQKI</sequence>
<feature type="region of interest" description="Disordered" evidence="1">
    <location>
        <begin position="1"/>
        <end position="29"/>
    </location>
</feature>
<proteinExistence type="predicted"/>
<feature type="non-terminal residue" evidence="2">
    <location>
        <position position="208"/>
    </location>
</feature>
<feature type="compositionally biased region" description="Low complexity" evidence="1">
    <location>
        <begin position="1"/>
        <end position="10"/>
    </location>
</feature>
<organism evidence="2 3">
    <name type="scientific">Fragilariopsis cylindrus CCMP1102</name>
    <dbReference type="NCBI Taxonomy" id="635003"/>
    <lineage>
        <taxon>Eukaryota</taxon>
        <taxon>Sar</taxon>
        <taxon>Stramenopiles</taxon>
        <taxon>Ochrophyta</taxon>
        <taxon>Bacillariophyta</taxon>
        <taxon>Bacillariophyceae</taxon>
        <taxon>Bacillariophycidae</taxon>
        <taxon>Bacillariales</taxon>
        <taxon>Bacillariaceae</taxon>
        <taxon>Fragilariopsis</taxon>
    </lineage>
</organism>
<protein>
    <submittedName>
        <fullName evidence="2">Uncharacterized protein</fullName>
    </submittedName>
</protein>
<keyword evidence="3" id="KW-1185">Reference proteome</keyword>
<dbReference type="Proteomes" id="UP000095751">
    <property type="component" value="Unassembled WGS sequence"/>
</dbReference>
<feature type="compositionally biased region" description="Basic and acidic residues" evidence="1">
    <location>
        <begin position="18"/>
        <end position="28"/>
    </location>
</feature>
<evidence type="ECO:0000313" key="3">
    <source>
        <dbReference type="Proteomes" id="UP000095751"/>
    </source>
</evidence>
<evidence type="ECO:0000256" key="1">
    <source>
        <dbReference type="SAM" id="MobiDB-lite"/>
    </source>
</evidence>
<dbReference type="KEGG" id="fcy:FRACYDRAFT_219453"/>
<dbReference type="InParanoid" id="A0A1E7F3I4"/>
<accession>A0A1E7F3I4</accession>